<evidence type="ECO:0000313" key="3">
    <source>
        <dbReference type="EMBL" id="AWV88264.1"/>
    </source>
</evidence>
<dbReference type="RefSeq" id="WP_111331860.1">
    <property type="nucleotide sequence ID" value="NZ_CP030032.1"/>
</dbReference>
<feature type="region of interest" description="Disordered" evidence="1">
    <location>
        <begin position="258"/>
        <end position="289"/>
    </location>
</feature>
<feature type="region of interest" description="Disordered" evidence="1">
    <location>
        <begin position="1"/>
        <end position="101"/>
    </location>
</feature>
<evidence type="ECO:0000256" key="1">
    <source>
        <dbReference type="SAM" id="MobiDB-lite"/>
    </source>
</evidence>
<dbReference type="OrthoDB" id="5506112at2"/>
<feature type="transmembrane region" description="Helical" evidence="2">
    <location>
        <begin position="127"/>
        <end position="146"/>
    </location>
</feature>
<accession>A0A2Z4FHN3</accession>
<keyword evidence="2" id="KW-0472">Membrane</keyword>
<feature type="compositionally biased region" description="Low complexity" evidence="1">
    <location>
        <begin position="280"/>
        <end position="289"/>
    </location>
</feature>
<protein>
    <submittedName>
        <fullName evidence="3">Uncharacterized protein</fullName>
    </submittedName>
</protein>
<feature type="transmembrane region" description="Helical" evidence="2">
    <location>
        <begin position="180"/>
        <end position="199"/>
    </location>
</feature>
<feature type="transmembrane region" description="Helical" evidence="2">
    <location>
        <begin position="152"/>
        <end position="171"/>
    </location>
</feature>
<dbReference type="KEGG" id="bsed:DN745_02475"/>
<dbReference type="Proteomes" id="UP000249799">
    <property type="component" value="Chromosome"/>
</dbReference>
<keyword evidence="2" id="KW-0812">Transmembrane</keyword>
<feature type="compositionally biased region" description="Basic and acidic residues" evidence="1">
    <location>
        <begin position="88"/>
        <end position="101"/>
    </location>
</feature>
<keyword evidence="4" id="KW-1185">Reference proteome</keyword>
<dbReference type="AlphaFoldDB" id="A0A2Z4FHN3"/>
<sequence length="289" mass="30361">MSDENKDAGAGEGEDIEAFLRSLEEAEVPDVPAGATPKPVTTAPDTEDLDARFDALNDLVPDELPAKQPEPAAEAKEDGKKKKKTRKERAAEKKAEKERLKQEKIAAREAAEAATPAWKRGLKKGGLWAVMMIPMFVFVWILGAFLAHVISAGWLIALLALIVAIGLPIVVAKVVNRGKIAWWAAGLGIILTAALVAPMPKVVGTSLTHYGHWPTAVVGEVSGWEADNALANVGAAVARLFGSALGAEASGALRLGTETRLDGSVMPEDPTPTEEGGEGVAPEADTPAE</sequence>
<organism evidence="3 4">
    <name type="scientific">Bradymonas sediminis</name>
    <dbReference type="NCBI Taxonomy" id="1548548"/>
    <lineage>
        <taxon>Bacteria</taxon>
        <taxon>Deltaproteobacteria</taxon>
        <taxon>Bradymonadales</taxon>
        <taxon>Bradymonadaceae</taxon>
        <taxon>Bradymonas</taxon>
    </lineage>
</organism>
<dbReference type="InterPro" id="IPR036259">
    <property type="entry name" value="MFS_trans_sf"/>
</dbReference>
<name>A0A2Z4FHN3_9DELT</name>
<reference evidence="3 4" key="1">
    <citation type="submission" date="2018-06" db="EMBL/GenBank/DDBJ databases">
        <title>Lujinxingia sediminis gen. nov. sp. nov., a new facultative anaerobic member of the class Deltaproteobacteria, and proposal of Lujinxingaceae fam. nov.</title>
        <authorList>
            <person name="Guo L.-Y."/>
            <person name="Li C.-M."/>
            <person name="Wang S."/>
            <person name="Du Z.-J."/>
        </authorList>
    </citation>
    <scope>NUCLEOTIDE SEQUENCE [LARGE SCALE GENOMIC DNA]</scope>
    <source>
        <strain evidence="3 4">FA350</strain>
    </source>
</reference>
<dbReference type="SUPFAM" id="SSF103473">
    <property type="entry name" value="MFS general substrate transporter"/>
    <property type="match status" value="1"/>
</dbReference>
<evidence type="ECO:0000256" key="2">
    <source>
        <dbReference type="SAM" id="Phobius"/>
    </source>
</evidence>
<proteinExistence type="predicted"/>
<dbReference type="EMBL" id="CP030032">
    <property type="protein sequence ID" value="AWV88264.1"/>
    <property type="molecule type" value="Genomic_DNA"/>
</dbReference>
<evidence type="ECO:0000313" key="4">
    <source>
        <dbReference type="Proteomes" id="UP000249799"/>
    </source>
</evidence>
<keyword evidence="2" id="KW-1133">Transmembrane helix</keyword>
<gene>
    <name evidence="3" type="ORF">DN745_02475</name>
</gene>